<dbReference type="GeneID" id="31357543"/>
<dbReference type="AlphaFoldDB" id="D3B147"/>
<comment type="caution">
    <text evidence="7">The sequence shown here is derived from an EMBL/GenBank/DDBJ whole genome shotgun (WGS) entry which is preliminary data.</text>
</comment>
<proteinExistence type="inferred from homology"/>
<dbReference type="STRING" id="670386.D3B147"/>
<dbReference type="RefSeq" id="XP_020437131.1">
    <property type="nucleotide sequence ID" value="XM_020573014.1"/>
</dbReference>
<dbReference type="PANTHER" id="PTHR21711:SF0">
    <property type="entry name" value="MITOCHONDRIAL INNER MEMBRANE PROTEASE ATP23 HOMOLOG"/>
    <property type="match status" value="1"/>
</dbReference>
<accession>D3B147</accession>
<gene>
    <name evidence="7" type="ORF">PPL_02017</name>
</gene>
<evidence type="ECO:0000256" key="6">
    <source>
        <dbReference type="RuleBase" id="RU364057"/>
    </source>
</evidence>
<dbReference type="EMBL" id="ADBJ01000008">
    <property type="protein sequence ID" value="EFA85021.1"/>
    <property type="molecule type" value="Genomic_DNA"/>
</dbReference>
<dbReference type="OMA" id="EAHQNCV"/>
<evidence type="ECO:0000313" key="7">
    <source>
        <dbReference type="EMBL" id="EFA85021.1"/>
    </source>
</evidence>
<evidence type="ECO:0000256" key="1">
    <source>
        <dbReference type="ARBA" id="ARBA00009915"/>
    </source>
</evidence>
<keyword evidence="8" id="KW-1185">Reference proteome</keyword>
<name>D3B147_HETP5</name>
<dbReference type="GO" id="GO:0034982">
    <property type="term" value="P:mitochondrial protein processing"/>
    <property type="evidence" value="ECO:0007669"/>
    <property type="project" value="TreeGrafter"/>
</dbReference>
<comment type="similarity">
    <text evidence="1 6">Belongs to the peptidase M76 family.</text>
</comment>
<dbReference type="MEROPS" id="M76.A03"/>
<dbReference type="EC" id="3.4.24.-" evidence="6"/>
<evidence type="ECO:0000256" key="3">
    <source>
        <dbReference type="ARBA" id="ARBA00022723"/>
    </source>
</evidence>
<dbReference type="InParanoid" id="D3B147"/>
<dbReference type="PANTHER" id="PTHR21711">
    <property type="entry name" value="MITOCHONDRIAL INNER MEMBRANE PROTEASE"/>
    <property type="match status" value="1"/>
</dbReference>
<protein>
    <recommendedName>
        <fullName evidence="6">Mitochondrial inner membrane protease ATP23</fullName>
        <ecNumber evidence="6">3.4.24.-</ecNumber>
    </recommendedName>
</protein>
<dbReference type="GO" id="GO:0005739">
    <property type="term" value="C:mitochondrion"/>
    <property type="evidence" value="ECO:0007669"/>
    <property type="project" value="GOC"/>
</dbReference>
<dbReference type="InterPro" id="IPR019165">
    <property type="entry name" value="Peptidase_M76_ATP23"/>
</dbReference>
<evidence type="ECO:0000256" key="4">
    <source>
        <dbReference type="ARBA" id="ARBA00022801"/>
    </source>
</evidence>
<dbReference type="GO" id="GO:0004222">
    <property type="term" value="F:metalloendopeptidase activity"/>
    <property type="evidence" value="ECO:0007669"/>
    <property type="project" value="InterPro"/>
</dbReference>
<keyword evidence="5 6" id="KW-0482">Metalloprotease</keyword>
<evidence type="ECO:0000313" key="8">
    <source>
        <dbReference type="Proteomes" id="UP000001396"/>
    </source>
</evidence>
<keyword evidence="2 6" id="KW-0645">Protease</keyword>
<dbReference type="FunCoup" id="D3B147">
    <property type="interactions" value="639"/>
</dbReference>
<dbReference type="Pfam" id="PF09768">
    <property type="entry name" value="Peptidase_M76"/>
    <property type="match status" value="1"/>
</dbReference>
<dbReference type="Proteomes" id="UP000001396">
    <property type="component" value="Unassembled WGS sequence"/>
</dbReference>
<sequence length="213" mass="24363">MIFEHLKKRLIKEQSLNNTIIENDENNNNDKKLLFSKDDLLKPTKSAFIEPNNKECERVVTKTLMEEMVKLGCLPPVIKCKPCKEESFGYFEPGSGLTICNNIKTYSVTLRNTILHEMIHAYDTCRYDLDTDNCIHLACTEIRAANLSGDCKFSQELGRGNLHIYNHMADCTKRRAIKSLEAHPKCKANAELSVLKAWEKCNTDYSPFTTIPK</sequence>
<evidence type="ECO:0000256" key="5">
    <source>
        <dbReference type="ARBA" id="ARBA00023049"/>
    </source>
</evidence>
<dbReference type="GO" id="GO:0033615">
    <property type="term" value="P:mitochondrial proton-transporting ATP synthase complex assembly"/>
    <property type="evidence" value="ECO:0007669"/>
    <property type="project" value="TreeGrafter"/>
</dbReference>
<organism evidence="7 8">
    <name type="scientific">Heterostelium pallidum (strain ATCC 26659 / Pp 5 / PN500)</name>
    <name type="common">Cellular slime mold</name>
    <name type="synonym">Polysphondylium pallidum</name>
    <dbReference type="NCBI Taxonomy" id="670386"/>
    <lineage>
        <taxon>Eukaryota</taxon>
        <taxon>Amoebozoa</taxon>
        <taxon>Evosea</taxon>
        <taxon>Eumycetozoa</taxon>
        <taxon>Dictyostelia</taxon>
        <taxon>Acytosteliales</taxon>
        <taxon>Acytosteliaceae</taxon>
        <taxon>Heterostelium</taxon>
    </lineage>
</organism>
<dbReference type="GO" id="GO:0046872">
    <property type="term" value="F:metal ion binding"/>
    <property type="evidence" value="ECO:0007669"/>
    <property type="project" value="UniProtKB-KW"/>
</dbReference>
<evidence type="ECO:0000256" key="2">
    <source>
        <dbReference type="ARBA" id="ARBA00022670"/>
    </source>
</evidence>
<keyword evidence="3 6" id="KW-0479">Metal-binding</keyword>
<reference evidence="7 8" key="1">
    <citation type="journal article" date="2011" name="Genome Res.">
        <title>Phylogeny-wide analysis of social amoeba genomes highlights ancient origins for complex intercellular communication.</title>
        <authorList>
            <person name="Heidel A.J."/>
            <person name="Lawal H.M."/>
            <person name="Felder M."/>
            <person name="Schilde C."/>
            <person name="Helps N.R."/>
            <person name="Tunggal B."/>
            <person name="Rivero F."/>
            <person name="John U."/>
            <person name="Schleicher M."/>
            <person name="Eichinger L."/>
            <person name="Platzer M."/>
            <person name="Noegel A.A."/>
            <person name="Schaap P."/>
            <person name="Gloeckner G."/>
        </authorList>
    </citation>
    <scope>NUCLEOTIDE SEQUENCE [LARGE SCALE GENOMIC DNA]</scope>
    <source>
        <strain evidence="8">ATCC 26659 / Pp 5 / PN500</strain>
    </source>
</reference>
<keyword evidence="4 6" id="KW-0378">Hydrolase</keyword>